<organism evidence="2 3">
    <name type="scientific">Micromonospora inyonensis</name>
    <dbReference type="NCBI Taxonomy" id="47866"/>
    <lineage>
        <taxon>Bacteria</taxon>
        <taxon>Bacillati</taxon>
        <taxon>Actinomycetota</taxon>
        <taxon>Actinomycetes</taxon>
        <taxon>Micromonosporales</taxon>
        <taxon>Micromonosporaceae</taxon>
        <taxon>Micromonospora</taxon>
    </lineage>
</organism>
<dbReference type="AlphaFoldDB" id="A0A1C6SCT2"/>
<dbReference type="STRING" id="47866.GA0074694_4705"/>
<proteinExistence type="predicted"/>
<dbReference type="RefSeq" id="WP_091461719.1">
    <property type="nucleotide sequence ID" value="NZ_FMHU01000002.1"/>
</dbReference>
<evidence type="ECO:0000313" key="2">
    <source>
        <dbReference type="EMBL" id="SCL27084.1"/>
    </source>
</evidence>
<dbReference type="Proteomes" id="UP000198906">
    <property type="component" value="Unassembled WGS sequence"/>
</dbReference>
<reference evidence="3" key="1">
    <citation type="submission" date="2016-06" db="EMBL/GenBank/DDBJ databases">
        <authorList>
            <person name="Varghese N."/>
        </authorList>
    </citation>
    <scope>NUCLEOTIDE SEQUENCE [LARGE SCALE GENOMIC DNA]</scope>
    <source>
        <strain evidence="3">DSM 46123</strain>
    </source>
</reference>
<keyword evidence="3" id="KW-1185">Reference proteome</keyword>
<dbReference type="EMBL" id="FMHU01000002">
    <property type="protein sequence ID" value="SCL27084.1"/>
    <property type="molecule type" value="Genomic_DNA"/>
</dbReference>
<sequence length="212" mass="23464">MAPGVAVLTNTPSYPGLEPVLTRAINWDLITQQYDQMIKYARALQLGTAEAEQILRRFHNRGPKHPTLAAIEELGRAVRTAFIADYLADPALRREIHEGLQVVEQWNSANVAIHYGREAELPGADREAQKISMLCLHLLQSALVLINTRLVDRVLDDADFAGRLTANDLRGLTPLFWSNVALHGTFELDLDKRIDYDRGAASTAVGEEATPG</sequence>
<accession>A0A1C6SCT2</accession>
<dbReference type="Pfam" id="PF01526">
    <property type="entry name" value="DDE_Tnp_Tn3"/>
    <property type="match status" value="1"/>
</dbReference>
<gene>
    <name evidence="2" type="ORF">GA0074694_4705</name>
</gene>
<feature type="domain" description="Tn3 transposase DDE" evidence="1">
    <location>
        <begin position="11"/>
        <end position="186"/>
    </location>
</feature>
<dbReference type="GO" id="GO:0006313">
    <property type="term" value="P:DNA transposition"/>
    <property type="evidence" value="ECO:0007669"/>
    <property type="project" value="InterPro"/>
</dbReference>
<name>A0A1C6SCT2_9ACTN</name>
<dbReference type="GO" id="GO:0004803">
    <property type="term" value="F:transposase activity"/>
    <property type="evidence" value="ECO:0007669"/>
    <property type="project" value="InterPro"/>
</dbReference>
<dbReference type="InterPro" id="IPR002513">
    <property type="entry name" value="Tn3_Tnp_DDE_dom"/>
</dbReference>
<evidence type="ECO:0000259" key="1">
    <source>
        <dbReference type="Pfam" id="PF01526"/>
    </source>
</evidence>
<evidence type="ECO:0000313" key="3">
    <source>
        <dbReference type="Proteomes" id="UP000198906"/>
    </source>
</evidence>
<protein>
    <submittedName>
        <fullName evidence="2">Tn3 transposase DDE domain-containing protein</fullName>
    </submittedName>
</protein>